<name>U5D646_AMBTC</name>
<protein>
    <recommendedName>
        <fullName evidence="10">Major facilitator superfamily (MFS) profile domain-containing protein</fullName>
    </recommendedName>
</protein>
<evidence type="ECO:0008006" key="10">
    <source>
        <dbReference type="Google" id="ProtNLM"/>
    </source>
</evidence>
<dbReference type="PANTHER" id="PTHR31585">
    <property type="entry name" value="FOLATE-BIOPTERIN TRANSPORTER 1, CHLOROPLASTIC"/>
    <property type="match status" value="1"/>
</dbReference>
<dbReference type="GO" id="GO:0008517">
    <property type="term" value="F:folic acid transmembrane transporter activity"/>
    <property type="evidence" value="ECO:0000318"/>
    <property type="project" value="GO_Central"/>
</dbReference>
<dbReference type="SUPFAM" id="SSF103473">
    <property type="entry name" value="MFS general substrate transporter"/>
    <property type="match status" value="1"/>
</dbReference>
<dbReference type="InterPro" id="IPR036259">
    <property type="entry name" value="MFS_trans_sf"/>
</dbReference>
<evidence type="ECO:0000256" key="7">
    <source>
        <dbReference type="SAM" id="Phobius"/>
    </source>
</evidence>
<evidence type="ECO:0000256" key="3">
    <source>
        <dbReference type="ARBA" id="ARBA00022448"/>
    </source>
</evidence>
<accession>U5D646</accession>
<evidence type="ECO:0000256" key="1">
    <source>
        <dbReference type="ARBA" id="ARBA00004141"/>
    </source>
</evidence>
<evidence type="ECO:0000256" key="2">
    <source>
        <dbReference type="ARBA" id="ARBA00007015"/>
    </source>
</evidence>
<keyword evidence="5 7" id="KW-1133">Transmembrane helix</keyword>
<evidence type="ECO:0000256" key="5">
    <source>
        <dbReference type="ARBA" id="ARBA00022989"/>
    </source>
</evidence>
<evidence type="ECO:0000256" key="4">
    <source>
        <dbReference type="ARBA" id="ARBA00022692"/>
    </source>
</evidence>
<keyword evidence="9" id="KW-1185">Reference proteome</keyword>
<dbReference type="AlphaFoldDB" id="U5D646"/>
<feature type="transmembrane region" description="Helical" evidence="7">
    <location>
        <begin position="295"/>
        <end position="315"/>
    </location>
</feature>
<evidence type="ECO:0000313" key="8">
    <source>
        <dbReference type="EMBL" id="ERN15833.1"/>
    </source>
</evidence>
<feature type="transmembrane region" description="Helical" evidence="7">
    <location>
        <begin position="463"/>
        <end position="482"/>
    </location>
</feature>
<gene>
    <name evidence="8" type="ORF">AMTR_s00039p00163600</name>
</gene>
<dbReference type="InterPro" id="IPR039309">
    <property type="entry name" value="BT1"/>
</dbReference>
<dbReference type="Pfam" id="PF03092">
    <property type="entry name" value="BT1"/>
    <property type="match status" value="1"/>
</dbReference>
<feature type="transmembrane region" description="Helical" evidence="7">
    <location>
        <begin position="69"/>
        <end position="89"/>
    </location>
</feature>
<feature type="transmembrane region" description="Helical" evidence="7">
    <location>
        <begin position="136"/>
        <end position="155"/>
    </location>
</feature>
<dbReference type="PANTHER" id="PTHR31585:SF12">
    <property type="entry name" value="FOLATE-BIOPTERIN TRANSPORTER 9, CHLOROPLASTIC-RELATED"/>
    <property type="match status" value="1"/>
</dbReference>
<proteinExistence type="inferred from homology"/>
<keyword evidence="3" id="KW-0813">Transport</keyword>
<feature type="transmembrane region" description="Helical" evidence="7">
    <location>
        <begin position="425"/>
        <end position="451"/>
    </location>
</feature>
<dbReference type="Proteomes" id="UP000017836">
    <property type="component" value="Unassembled WGS sequence"/>
</dbReference>
<dbReference type="HOGENOM" id="CLU_018563_0_0_1"/>
<dbReference type="EMBL" id="KI392495">
    <property type="protein sequence ID" value="ERN15833.1"/>
    <property type="molecule type" value="Genomic_DNA"/>
</dbReference>
<organism evidence="8 9">
    <name type="scientific">Amborella trichopoda</name>
    <dbReference type="NCBI Taxonomy" id="13333"/>
    <lineage>
        <taxon>Eukaryota</taxon>
        <taxon>Viridiplantae</taxon>
        <taxon>Streptophyta</taxon>
        <taxon>Embryophyta</taxon>
        <taxon>Tracheophyta</taxon>
        <taxon>Spermatophyta</taxon>
        <taxon>Magnoliopsida</taxon>
        <taxon>Amborellales</taxon>
        <taxon>Amborellaceae</taxon>
        <taxon>Amborella</taxon>
    </lineage>
</organism>
<dbReference type="Gramene" id="ERN15833">
    <property type="protein sequence ID" value="ERN15833"/>
    <property type="gene ID" value="AMTR_s00039p00163600"/>
</dbReference>
<feature type="transmembrane region" description="Helical" evidence="7">
    <location>
        <begin position="167"/>
        <end position="186"/>
    </location>
</feature>
<evidence type="ECO:0000313" key="9">
    <source>
        <dbReference type="Proteomes" id="UP000017836"/>
    </source>
</evidence>
<feature type="transmembrane region" description="Helical" evidence="7">
    <location>
        <begin position="327"/>
        <end position="345"/>
    </location>
</feature>
<dbReference type="NCBIfam" id="TIGR00788">
    <property type="entry name" value="fbt"/>
    <property type="match status" value="1"/>
</dbReference>
<dbReference type="OMA" id="QYSCSLP"/>
<dbReference type="eggNOG" id="ENOG502QSTI">
    <property type="taxonomic scope" value="Eukaryota"/>
</dbReference>
<dbReference type="Gene3D" id="1.20.1250.20">
    <property type="entry name" value="MFS general substrate transporter like domains"/>
    <property type="match status" value="1"/>
</dbReference>
<comment type="similarity">
    <text evidence="2">Belongs to the major facilitator superfamily. Folate-biopterin transporter (TC 2.A.71) family.</text>
</comment>
<dbReference type="GO" id="GO:0098838">
    <property type="term" value="P:folate transmembrane transport"/>
    <property type="evidence" value="ECO:0000318"/>
    <property type="project" value="GO_Central"/>
</dbReference>
<feature type="transmembrane region" description="Helical" evidence="7">
    <location>
        <begin position="357"/>
        <end position="376"/>
    </location>
</feature>
<evidence type="ECO:0000256" key="6">
    <source>
        <dbReference type="ARBA" id="ARBA00023136"/>
    </source>
</evidence>
<sequence length="500" mass="54262">MVVMSGLSYWVQGFRCFPWLALNFYFKDGLGVDLATLQLVQYSANLPMVAKPIYGLVTDSVYIGDAHRLPYISLGVLLQAFSWGSIALLPFSRLNISALMALILLSNLGASITEVASDALLAECSKKCKIQSSSGVLQSLAFMALALGGIMGNLWGGIILEKTRPTVMFLNFVFLLLLQLFVSSTTDERSLNLPSPGPSVPLLKQPISKITENQPSSTPILSLLTEPIPKITKTELPQSLSILEKPFLKTVEKHPVHPVPNATLTLIKNPMSETIKKQFSDLKRAIKDPSISRPLSWAVASTAIVPILSGTLFYFQTEYLKVGASKIGLSKVIGQALVLTMTVLYNQFLRGVPVRGLVFAVQILYAASFLFDLVLVKQLNLRLGISNEAHVLWISALGEAISQFKILPFTVFLANQCPLGLEGSLLAFFMSALCLASIFSGYVGVVLASFMGVSSNGYGSLPVAIGLQFFAALVPLLWISYVPSSKILLKKRGVGRKVGR</sequence>
<keyword evidence="4 7" id="KW-0812">Transmembrane</keyword>
<keyword evidence="6 7" id="KW-0472">Membrane</keyword>
<reference evidence="9" key="1">
    <citation type="journal article" date="2013" name="Science">
        <title>The Amborella genome and the evolution of flowering plants.</title>
        <authorList>
            <consortium name="Amborella Genome Project"/>
        </authorList>
    </citation>
    <scope>NUCLEOTIDE SEQUENCE [LARGE SCALE GENOMIC DNA]</scope>
</reference>
<comment type="subcellular location">
    <subcellularLocation>
        <location evidence="1">Membrane</location>
        <topology evidence="1">Multi-pass membrane protein</topology>
    </subcellularLocation>
</comment>
<dbReference type="InterPro" id="IPR004324">
    <property type="entry name" value="FBT"/>
</dbReference>
<dbReference type="STRING" id="13333.U5D646"/>
<dbReference type="GO" id="GO:0016020">
    <property type="term" value="C:membrane"/>
    <property type="evidence" value="ECO:0007669"/>
    <property type="project" value="UniProtKB-SubCell"/>
</dbReference>